<keyword evidence="1" id="KW-0472">Membrane</keyword>
<accession>A0A6N6MBV7</accession>
<sequence>MLTSFFNKSRPINFIIVFFITLLAFAVPRINLPFESLEIMDMVKLGGLLLALYASILLINFIAIKNSLTDTNRFEILLFSLFLLLLPHATVYSDVIYANLFVLLALRRIISLRSQKEVKKKLFDAAIWITIAALFYFWSILFFALIIASLALYTDNNLRHWVIPFLGVVTVLLIGTSISIVLYDSFFEIFKLEGIKMSYDFSAYNSITYLLGITLLVSFGVWSSFYYLKNIKKKKKVFRGSFKTIVFAAIIGFLIVVFAPEKNGSEFLFVFTPLAIILASYIEIIEEKWFKEIFVAVLILVPFISLLLEFLAKS</sequence>
<evidence type="ECO:0000256" key="1">
    <source>
        <dbReference type="SAM" id="Phobius"/>
    </source>
</evidence>
<feature type="transmembrane region" description="Helical" evidence="1">
    <location>
        <begin position="165"/>
        <end position="187"/>
    </location>
</feature>
<dbReference type="InterPro" id="IPR045625">
    <property type="entry name" value="DUF6427"/>
</dbReference>
<comment type="caution">
    <text evidence="2">The sequence shown here is derived from an EMBL/GenBank/DDBJ whole genome shotgun (WGS) entry which is preliminary data.</text>
</comment>
<keyword evidence="1" id="KW-0812">Transmembrane</keyword>
<feature type="transmembrane region" description="Helical" evidence="1">
    <location>
        <begin position="76"/>
        <end position="106"/>
    </location>
</feature>
<name>A0A6N6MBV7_9FLAO</name>
<gene>
    <name evidence="2" type="ORF">F6U93_14010</name>
</gene>
<dbReference type="AlphaFoldDB" id="A0A6N6MBV7"/>
<dbReference type="Pfam" id="PF19992">
    <property type="entry name" value="DUF6427"/>
    <property type="match status" value="1"/>
</dbReference>
<organism evidence="2 3">
    <name type="scientific">Pseudotamlana haliotis</name>
    <dbReference type="NCBI Taxonomy" id="2614804"/>
    <lineage>
        <taxon>Bacteria</taxon>
        <taxon>Pseudomonadati</taxon>
        <taxon>Bacteroidota</taxon>
        <taxon>Flavobacteriia</taxon>
        <taxon>Flavobacteriales</taxon>
        <taxon>Flavobacteriaceae</taxon>
        <taxon>Pseudotamlana</taxon>
    </lineage>
</organism>
<feature type="transmembrane region" description="Helical" evidence="1">
    <location>
        <begin position="265"/>
        <end position="282"/>
    </location>
</feature>
<evidence type="ECO:0000313" key="2">
    <source>
        <dbReference type="EMBL" id="KAB1066530.1"/>
    </source>
</evidence>
<feature type="transmembrane region" description="Helical" evidence="1">
    <location>
        <begin position="126"/>
        <end position="153"/>
    </location>
</feature>
<feature type="transmembrane region" description="Helical" evidence="1">
    <location>
        <begin position="294"/>
        <end position="312"/>
    </location>
</feature>
<proteinExistence type="predicted"/>
<feature type="transmembrane region" description="Helical" evidence="1">
    <location>
        <begin position="240"/>
        <end position="259"/>
    </location>
</feature>
<dbReference type="RefSeq" id="WP_150940851.1">
    <property type="nucleotide sequence ID" value="NZ_WAAT01000052.1"/>
</dbReference>
<reference evidence="2 3" key="1">
    <citation type="submission" date="2019-09" db="EMBL/GenBank/DDBJ databases">
        <authorList>
            <person name="Cao W.R."/>
        </authorList>
    </citation>
    <scope>NUCLEOTIDE SEQUENCE [LARGE SCALE GENOMIC DNA]</scope>
    <source>
        <strain evidence="2 3">B1N29</strain>
    </source>
</reference>
<feature type="transmembrane region" description="Helical" evidence="1">
    <location>
        <begin position="42"/>
        <end position="64"/>
    </location>
</feature>
<keyword evidence="1" id="KW-1133">Transmembrane helix</keyword>
<evidence type="ECO:0000313" key="3">
    <source>
        <dbReference type="Proteomes" id="UP000441333"/>
    </source>
</evidence>
<protein>
    <recommendedName>
        <fullName evidence="4">Beta-carotene 15,15'-monooxygenase</fullName>
    </recommendedName>
</protein>
<evidence type="ECO:0008006" key="4">
    <source>
        <dbReference type="Google" id="ProtNLM"/>
    </source>
</evidence>
<feature type="transmembrane region" description="Helical" evidence="1">
    <location>
        <begin position="207"/>
        <end position="228"/>
    </location>
</feature>
<feature type="transmembrane region" description="Helical" evidence="1">
    <location>
        <begin position="12"/>
        <end position="30"/>
    </location>
</feature>
<dbReference type="Proteomes" id="UP000441333">
    <property type="component" value="Unassembled WGS sequence"/>
</dbReference>
<dbReference type="EMBL" id="WAAT01000052">
    <property type="protein sequence ID" value="KAB1066530.1"/>
    <property type="molecule type" value="Genomic_DNA"/>
</dbReference>
<keyword evidence="3" id="KW-1185">Reference proteome</keyword>